<keyword evidence="1" id="KW-0175">Coiled coil</keyword>
<sequence>MKTLAWPKLTCFQAFGKTYNLPLRDRTASKSPSAAELGYLGGFFDGDGCVAPQNNLSGCQLRIGQLAVNAKVLILFRRFFGGGIGIQRPGIGIQQPLLQWVISGEKARAAARQLCKVCLSKTKQLQLASNWPCDKDERQLFARKLRELKQCPPNIPIQSRSSWAHLAGLFDSDGCIHLKSSQTSLSLLISQKYEPLLVRSKTFLNSKLGTPIAKVYAVPARYAYDLQINEKKAVQVVLNKLLNVGLTIKRRSAKCALSLREDNHASIREQISCTTGNQGRYTRLDEQGCKRSQRIQRLQTMKWKVQRSNDSDLVVQLERNITGLQLHHKIENVKTSLHRRTEDIQKLLCQGISASRTTERAFGRRAVGPLLGLLALLVVWERVHCHAFSALSKAEEHGLRKELRELKEEEAQLQKFMKTLAWPKLTCFQAFGETYNLPLRSRTANKSPTAAELGYLGGFFDGDGCVRPHADLSGCQLRITQLAVNAKVLILFRRFFGGGICIHSQGIGIQQPVLQWVISGEKARAAARQLCKVCLSKTEQLQLASNWPCDKDERRLLACKLHELKQCPPKIKKQSRPSWAHLAGLFDSDGCIHLSQRMSLSLILTQKYEALLVRSKTFLNSKLGTPIAKVYARRACKCHDLIISEQKAVQVVLNKLLSTGLTVKSCTAKCALSLREDNHALIREQISSTTTGNQGRYTRLDLEGCKRSQRIQRLQKKKRQAQKRNDSDLVAQLERNITGLQLHHKIENVKTSIHRRTEDIQKLLCQGISASRTTERAVGRRAVGPFLGLLALLVVWERVHCHAFSALSKAEEHELQKELGELKEEEVQLKKFMKRLGQRGICIHSQGIGIQQPVLQWVISGEKARAAARQLCKVCLSKTEQLQLASNWPCDKDERRLLACKLHELKQCPPKIKKQSRSSWAHLAGLFDSDGCICLDASGMSLSLRISQKYEALLVRGKTFLNSKLGAPIAKVYALRAKYVLQIRDQKAVQVVLNKLLDAGLTVKSRTAKCALSLREDNHALIRDQISSTTTGNQGRYTRLDAEGCKRSKRIWRLQIRKWKAQRRSDSDLVVQLKRDIACLQLYHEKENVKTSIRRRTEDIQKLLLEGAKSTKPHLGNMLQLDLDLIRSPQEKIAGTSPVELGGCRRLVKPQSSNPLPFGKGYFSPPADAEGFPHQEEEFRFSGECRGG</sequence>
<dbReference type="PANTHER" id="PTHR37520">
    <property type="entry name" value="INTRON-ENCODED DNA ENDONUCLEASE AI2A-RELATED"/>
    <property type="match status" value="1"/>
</dbReference>
<name>A0ABP0MY57_9DINO</name>
<dbReference type="SUPFAM" id="SSF55608">
    <property type="entry name" value="Homing endonucleases"/>
    <property type="match status" value="3"/>
</dbReference>
<gene>
    <name evidence="2" type="ORF">CCMP2556_LOCUS27838</name>
</gene>
<evidence type="ECO:0000256" key="1">
    <source>
        <dbReference type="SAM" id="Coils"/>
    </source>
</evidence>
<evidence type="ECO:0008006" key="4">
    <source>
        <dbReference type="Google" id="ProtNLM"/>
    </source>
</evidence>
<dbReference type="InterPro" id="IPR027434">
    <property type="entry name" value="Homing_endonucl"/>
</dbReference>
<accession>A0ABP0MY57</accession>
<keyword evidence="3" id="KW-1185">Reference proteome</keyword>
<dbReference type="PANTHER" id="PTHR37520:SF1">
    <property type="entry name" value="INTRON-ENCODED DNA ENDONUCLEASE AI2A-RELATED"/>
    <property type="match status" value="1"/>
</dbReference>
<protein>
    <recommendedName>
        <fullName evidence="4">Homing endonuclease LAGLIDADG domain-containing protein</fullName>
    </recommendedName>
</protein>
<comment type="caution">
    <text evidence="2">The sequence shown here is derived from an EMBL/GenBank/DDBJ whole genome shotgun (WGS) entry which is preliminary data.</text>
</comment>
<dbReference type="EMBL" id="CAXAMN010020446">
    <property type="protein sequence ID" value="CAK9056103.1"/>
    <property type="molecule type" value="Genomic_DNA"/>
</dbReference>
<feature type="coiled-coil region" evidence="1">
    <location>
        <begin position="805"/>
        <end position="835"/>
    </location>
</feature>
<reference evidence="2 3" key="1">
    <citation type="submission" date="2024-02" db="EMBL/GenBank/DDBJ databases">
        <authorList>
            <person name="Chen Y."/>
            <person name="Shah S."/>
            <person name="Dougan E. K."/>
            <person name="Thang M."/>
            <person name="Chan C."/>
        </authorList>
    </citation>
    <scope>NUCLEOTIDE SEQUENCE [LARGE SCALE GENOMIC DNA]</scope>
</reference>
<dbReference type="Gene3D" id="3.10.28.10">
    <property type="entry name" value="Homing endonucleases"/>
    <property type="match status" value="3"/>
</dbReference>
<proteinExistence type="predicted"/>
<dbReference type="Proteomes" id="UP001642484">
    <property type="component" value="Unassembled WGS sequence"/>
</dbReference>
<evidence type="ECO:0000313" key="2">
    <source>
        <dbReference type="EMBL" id="CAK9056103.1"/>
    </source>
</evidence>
<organism evidence="2 3">
    <name type="scientific">Durusdinium trenchii</name>
    <dbReference type="NCBI Taxonomy" id="1381693"/>
    <lineage>
        <taxon>Eukaryota</taxon>
        <taxon>Sar</taxon>
        <taxon>Alveolata</taxon>
        <taxon>Dinophyceae</taxon>
        <taxon>Suessiales</taxon>
        <taxon>Symbiodiniaceae</taxon>
        <taxon>Durusdinium</taxon>
    </lineage>
</organism>
<evidence type="ECO:0000313" key="3">
    <source>
        <dbReference type="Proteomes" id="UP001642484"/>
    </source>
</evidence>